<dbReference type="AlphaFoldDB" id="A0A3C1KU26"/>
<evidence type="ECO:0000313" key="2">
    <source>
        <dbReference type="EMBL" id="HAN29696.1"/>
    </source>
</evidence>
<evidence type="ECO:0000313" key="3">
    <source>
        <dbReference type="Proteomes" id="UP000259273"/>
    </source>
</evidence>
<dbReference type="EMBL" id="DMND01000249">
    <property type="protein sequence ID" value="HAN29696.1"/>
    <property type="molecule type" value="Genomic_DNA"/>
</dbReference>
<evidence type="ECO:0000256" key="1">
    <source>
        <dbReference type="SAM" id="SignalP"/>
    </source>
</evidence>
<name>A0A3C1KU26_9GAMM</name>
<proteinExistence type="predicted"/>
<sequence length="91" mass="9590">MLVRSICVSSALCMVLAAPVSWGDKTTAESGWLKLVKGHLDAESGISVDSVEPGAVPGERKVTLIIPKTHAAFDPGALEEVRVVGRRPEPV</sequence>
<feature type="signal peptide" evidence="1">
    <location>
        <begin position="1"/>
        <end position="17"/>
    </location>
</feature>
<comment type="caution">
    <text evidence="2">The sequence shown here is derived from an EMBL/GenBank/DDBJ whole genome shotgun (WGS) entry which is preliminary data.</text>
</comment>
<reference evidence="2 3" key="1">
    <citation type="journal article" date="2018" name="Nat. Biotechnol.">
        <title>A standardized bacterial taxonomy based on genome phylogeny substantially revises the tree of life.</title>
        <authorList>
            <person name="Parks D.H."/>
            <person name="Chuvochina M."/>
            <person name="Waite D.W."/>
            <person name="Rinke C."/>
            <person name="Skarshewski A."/>
            <person name="Chaumeil P.A."/>
            <person name="Hugenholtz P."/>
        </authorList>
    </citation>
    <scope>NUCLEOTIDE SEQUENCE [LARGE SCALE GENOMIC DNA]</scope>
    <source>
        <strain evidence="2">UBA9158</strain>
    </source>
</reference>
<gene>
    <name evidence="2" type="ORF">DCP75_18615</name>
</gene>
<keyword evidence="1" id="KW-0732">Signal</keyword>
<protein>
    <submittedName>
        <fullName evidence="2">Uncharacterized protein</fullName>
    </submittedName>
</protein>
<feature type="non-terminal residue" evidence="2">
    <location>
        <position position="91"/>
    </location>
</feature>
<organism evidence="2 3">
    <name type="scientific">Haliea salexigens</name>
    <dbReference type="NCBI Taxonomy" id="287487"/>
    <lineage>
        <taxon>Bacteria</taxon>
        <taxon>Pseudomonadati</taxon>
        <taxon>Pseudomonadota</taxon>
        <taxon>Gammaproteobacteria</taxon>
        <taxon>Cellvibrionales</taxon>
        <taxon>Halieaceae</taxon>
        <taxon>Haliea</taxon>
    </lineage>
</organism>
<accession>A0A3C1KU26</accession>
<feature type="chain" id="PRO_5017744517" evidence="1">
    <location>
        <begin position="18"/>
        <end position="91"/>
    </location>
</feature>
<dbReference type="Proteomes" id="UP000259273">
    <property type="component" value="Unassembled WGS sequence"/>
</dbReference>